<dbReference type="InterPro" id="IPR037883">
    <property type="entry name" value="Knr4/Smi1-like_sf"/>
</dbReference>
<organism evidence="1 2">
    <name type="scientific">Paenibacillus woosongensis</name>
    <dbReference type="NCBI Taxonomy" id="307580"/>
    <lineage>
        <taxon>Bacteria</taxon>
        <taxon>Bacillati</taxon>
        <taxon>Bacillota</taxon>
        <taxon>Bacilli</taxon>
        <taxon>Bacillales</taxon>
        <taxon>Paenibacillaceae</taxon>
        <taxon>Paenibacillus</taxon>
    </lineage>
</organism>
<dbReference type="KEGG" id="pwn:QNH46_05765"/>
<sequence length="86" mass="9907">MEGIFESLLSFTSEYSNIEVVHELTSLPENIIPFARDPFGGLICFDYRPSNDVPVIVFFDEELENNNITFICESFSELINRLLIIE</sequence>
<dbReference type="Proteomes" id="UP001177943">
    <property type="component" value="Chromosome"/>
</dbReference>
<name>A0AA95L2B0_9BACL</name>
<dbReference type="Pfam" id="PF14568">
    <property type="entry name" value="SUKH_6"/>
    <property type="match status" value="1"/>
</dbReference>
<dbReference type="SUPFAM" id="SSF160631">
    <property type="entry name" value="SMI1/KNR4-like"/>
    <property type="match status" value="1"/>
</dbReference>
<dbReference type="RefSeq" id="WP_283927256.1">
    <property type="nucleotide sequence ID" value="NZ_CP126084.1"/>
</dbReference>
<proteinExistence type="predicted"/>
<evidence type="ECO:0000313" key="2">
    <source>
        <dbReference type="Proteomes" id="UP001177943"/>
    </source>
</evidence>
<reference evidence="1" key="1">
    <citation type="submission" date="2023-05" db="EMBL/GenBank/DDBJ databases">
        <title>Comparative genomics of Bacillaceae isolates and their secondary metabolite potential.</title>
        <authorList>
            <person name="Song L."/>
            <person name="Nielsen L.J."/>
            <person name="Mohite O."/>
            <person name="Xu X."/>
            <person name="Weber T."/>
            <person name="Kovacs A.T."/>
        </authorList>
    </citation>
    <scope>NUCLEOTIDE SEQUENCE</scope>
    <source>
        <strain evidence="1">B2_4</strain>
    </source>
</reference>
<accession>A0AA95L2B0</accession>
<dbReference type="Gene3D" id="3.40.1580.10">
    <property type="entry name" value="SMI1/KNR4-like"/>
    <property type="match status" value="1"/>
</dbReference>
<dbReference type="AlphaFoldDB" id="A0AA95L2B0"/>
<evidence type="ECO:0000313" key="1">
    <source>
        <dbReference type="EMBL" id="WHX50171.1"/>
    </source>
</evidence>
<protein>
    <submittedName>
        <fullName evidence="1">SMI1/KNR4 family protein</fullName>
    </submittedName>
</protein>
<dbReference type="EMBL" id="CP126084">
    <property type="protein sequence ID" value="WHX50171.1"/>
    <property type="molecule type" value="Genomic_DNA"/>
</dbReference>
<gene>
    <name evidence="1" type="ORF">QNH46_05765</name>
</gene>